<keyword evidence="11" id="KW-1185">Reference proteome</keyword>
<proteinExistence type="inferred from homology"/>
<keyword evidence="8" id="KW-0448">Lipopolysaccharide biosynthesis</keyword>
<evidence type="ECO:0000256" key="2">
    <source>
        <dbReference type="ARBA" id="ARBA00004713"/>
    </source>
</evidence>
<protein>
    <recommendedName>
        <fullName evidence="4 8">3-deoxy-D-manno-octulosonic acid transferase</fullName>
        <shortName evidence="8">Kdo transferase</shortName>
        <ecNumber evidence="3 8">2.4.99.12</ecNumber>
    </recommendedName>
    <alternativeName>
        <fullName evidence="6 8">Lipid IV(A) 3-deoxy-D-manno-octulosonic acid transferase</fullName>
    </alternativeName>
</protein>
<evidence type="ECO:0000256" key="8">
    <source>
        <dbReference type="RuleBase" id="RU365103"/>
    </source>
</evidence>
<keyword evidence="8" id="KW-1003">Cell membrane</keyword>
<evidence type="ECO:0000256" key="5">
    <source>
        <dbReference type="ARBA" id="ARBA00022679"/>
    </source>
</evidence>
<comment type="function">
    <text evidence="1 8">Involved in lipopolysaccharide (LPS) biosynthesis. Catalyzes the transfer of 3-deoxy-D-manno-octulosonate (Kdo) residue(s) from CMP-Kdo to lipid IV(A), the tetraacyldisaccharide-1,4'-bisphosphate precursor of lipid A.</text>
</comment>
<dbReference type="InterPro" id="IPR007507">
    <property type="entry name" value="Glycos_transf_N"/>
</dbReference>
<dbReference type="Gene3D" id="3.40.50.2000">
    <property type="entry name" value="Glycogen Phosphorylase B"/>
    <property type="match status" value="1"/>
</dbReference>
<evidence type="ECO:0000256" key="1">
    <source>
        <dbReference type="ARBA" id="ARBA00003394"/>
    </source>
</evidence>
<comment type="subcellular location">
    <subcellularLocation>
        <location evidence="8">Cell membrane</location>
    </subcellularLocation>
</comment>
<comment type="similarity">
    <text evidence="8">Belongs to the glycosyltransferase group 1 family.</text>
</comment>
<evidence type="ECO:0000256" key="7">
    <source>
        <dbReference type="ARBA" id="ARBA00049183"/>
    </source>
</evidence>
<dbReference type="EMBL" id="BMXE01000001">
    <property type="protein sequence ID" value="GHB22078.1"/>
    <property type="molecule type" value="Genomic_DNA"/>
</dbReference>
<dbReference type="Proteomes" id="UP000637980">
    <property type="component" value="Unassembled WGS sequence"/>
</dbReference>
<dbReference type="PANTHER" id="PTHR42755">
    <property type="entry name" value="3-DEOXY-MANNO-OCTULOSONATE CYTIDYLYLTRANSFERASE"/>
    <property type="match status" value="1"/>
</dbReference>
<evidence type="ECO:0000259" key="9">
    <source>
        <dbReference type="Pfam" id="PF04413"/>
    </source>
</evidence>
<comment type="catalytic activity">
    <reaction evidence="7 8">
        <text>lipid IVA (E. coli) + CMP-3-deoxy-beta-D-manno-octulosonate = alpha-Kdo-(2-&gt;6)-lipid IVA (E. coli) + CMP + H(+)</text>
        <dbReference type="Rhea" id="RHEA:28066"/>
        <dbReference type="ChEBI" id="CHEBI:15378"/>
        <dbReference type="ChEBI" id="CHEBI:58603"/>
        <dbReference type="ChEBI" id="CHEBI:60364"/>
        <dbReference type="ChEBI" id="CHEBI:60377"/>
        <dbReference type="ChEBI" id="CHEBI:85987"/>
        <dbReference type="EC" id="2.4.99.12"/>
    </reaction>
</comment>
<accession>A0ABQ3E0F8</accession>
<feature type="domain" description="3-deoxy-D-manno-octulosonic-acid transferase N-terminal" evidence="9">
    <location>
        <begin position="39"/>
        <end position="210"/>
    </location>
</feature>
<dbReference type="SUPFAM" id="SSF53756">
    <property type="entry name" value="UDP-Glycosyltransferase/glycogen phosphorylase"/>
    <property type="match status" value="1"/>
</dbReference>
<keyword evidence="5 8" id="KW-0808">Transferase</keyword>
<evidence type="ECO:0000313" key="10">
    <source>
        <dbReference type="EMBL" id="GHB22078.1"/>
    </source>
</evidence>
<dbReference type="EC" id="2.4.99.12" evidence="3 8"/>
<dbReference type="InterPro" id="IPR038107">
    <property type="entry name" value="Glycos_transf_N_sf"/>
</dbReference>
<dbReference type="RefSeq" id="WP_189435417.1">
    <property type="nucleotide sequence ID" value="NZ_BMXE01000001.1"/>
</dbReference>
<dbReference type="InterPro" id="IPR039901">
    <property type="entry name" value="Kdotransferase"/>
</dbReference>
<dbReference type="Pfam" id="PF04413">
    <property type="entry name" value="Glycos_transf_N"/>
    <property type="match status" value="1"/>
</dbReference>
<sequence length="429" mass="47006">MSSVIFRVYQGLGRLAAPLLVGLYKLRARQGKEDQSRKGERFGVSSKARPAGNLIWIHAASVGEANAVLPLAQQVVDAGSKVLLTTATLTSAQVVEASAPDGVIHQFLPYDTRGNIKRFLNHWTPCLAITVESEIWPATFHELEKRQIPLIIVNGRMSESSYANWNRVPSFARSVFGTVDCVLAQSDEDALRFKQLGAVRVRATGNIKFDGNIPSCDPLELAAFKNQLEGRPRWLAASTHPEEEAEIAKAHKELKQKFDRLLTIIVPRHPVRAKEIRSELEQMGLVCAQRSKNEALTNTTDIYIADTLGELGLFYRVAPIVFMGGSFTAVGGHNLLEPAQVGCAILSGVHTHNFAWIYRHFAKEGGVLLVHNAAELAAQIETLLINPDEVQKRADAAKALVESGRGALAATQLELQQYLPVARAEVGEE</sequence>
<keyword evidence="8" id="KW-0472">Membrane</keyword>
<evidence type="ECO:0000256" key="4">
    <source>
        <dbReference type="ARBA" id="ARBA00019077"/>
    </source>
</evidence>
<comment type="pathway">
    <text evidence="2 8">Bacterial outer membrane biogenesis; LPS core biosynthesis.</text>
</comment>
<dbReference type="GO" id="GO:0016740">
    <property type="term" value="F:transferase activity"/>
    <property type="evidence" value="ECO:0007669"/>
    <property type="project" value="UniProtKB-KW"/>
</dbReference>
<dbReference type="Gene3D" id="3.40.50.11720">
    <property type="entry name" value="3-Deoxy-D-manno-octulosonic-acid transferase, N-terminal domain"/>
    <property type="match status" value="1"/>
</dbReference>
<organism evidence="10 11">
    <name type="scientific">Pseudovibrio japonicus</name>
    <dbReference type="NCBI Taxonomy" id="366534"/>
    <lineage>
        <taxon>Bacteria</taxon>
        <taxon>Pseudomonadati</taxon>
        <taxon>Pseudomonadota</taxon>
        <taxon>Alphaproteobacteria</taxon>
        <taxon>Hyphomicrobiales</taxon>
        <taxon>Stappiaceae</taxon>
        <taxon>Pseudovibrio</taxon>
    </lineage>
</organism>
<evidence type="ECO:0000256" key="3">
    <source>
        <dbReference type="ARBA" id="ARBA00012621"/>
    </source>
</evidence>
<comment type="caution">
    <text evidence="10">The sequence shown here is derived from an EMBL/GenBank/DDBJ whole genome shotgun (WGS) entry which is preliminary data.</text>
</comment>
<gene>
    <name evidence="10" type="ORF">GCM10007094_07780</name>
</gene>
<evidence type="ECO:0000313" key="11">
    <source>
        <dbReference type="Proteomes" id="UP000637980"/>
    </source>
</evidence>
<name>A0ABQ3E0F8_9HYPH</name>
<evidence type="ECO:0000256" key="6">
    <source>
        <dbReference type="ARBA" id="ARBA00031445"/>
    </source>
</evidence>
<dbReference type="PANTHER" id="PTHR42755:SF1">
    <property type="entry name" value="3-DEOXY-D-MANNO-OCTULOSONIC ACID TRANSFERASE, MITOCHONDRIAL-RELATED"/>
    <property type="match status" value="1"/>
</dbReference>
<reference evidence="11" key="1">
    <citation type="journal article" date="2019" name="Int. J. Syst. Evol. Microbiol.">
        <title>The Global Catalogue of Microorganisms (GCM) 10K type strain sequencing project: providing services to taxonomists for standard genome sequencing and annotation.</title>
        <authorList>
            <consortium name="The Broad Institute Genomics Platform"/>
            <consortium name="The Broad Institute Genome Sequencing Center for Infectious Disease"/>
            <person name="Wu L."/>
            <person name="Ma J."/>
        </authorList>
    </citation>
    <scope>NUCLEOTIDE SEQUENCE [LARGE SCALE GENOMIC DNA]</scope>
    <source>
        <strain evidence="11">KCTC 12861</strain>
    </source>
</reference>